<feature type="region of interest" description="Disordered" evidence="11">
    <location>
        <begin position="917"/>
        <end position="941"/>
    </location>
</feature>
<reference evidence="13" key="1">
    <citation type="journal article" date="2020" name="Stud. Mycol.">
        <title>101 Dothideomycetes genomes: a test case for predicting lifestyles and emergence of pathogens.</title>
        <authorList>
            <person name="Haridas S."/>
            <person name="Albert R."/>
            <person name="Binder M."/>
            <person name="Bloem J."/>
            <person name="Labutti K."/>
            <person name="Salamov A."/>
            <person name="Andreopoulos B."/>
            <person name="Baker S."/>
            <person name="Barry K."/>
            <person name="Bills G."/>
            <person name="Bluhm B."/>
            <person name="Cannon C."/>
            <person name="Castanera R."/>
            <person name="Culley D."/>
            <person name="Daum C."/>
            <person name="Ezra D."/>
            <person name="Gonzalez J."/>
            <person name="Henrissat B."/>
            <person name="Kuo A."/>
            <person name="Liang C."/>
            <person name="Lipzen A."/>
            <person name="Lutzoni F."/>
            <person name="Magnuson J."/>
            <person name="Mondo S."/>
            <person name="Nolan M."/>
            <person name="Ohm R."/>
            <person name="Pangilinan J."/>
            <person name="Park H.-J."/>
            <person name="Ramirez L."/>
            <person name="Alfaro M."/>
            <person name="Sun H."/>
            <person name="Tritt A."/>
            <person name="Yoshinaga Y."/>
            <person name="Zwiers L.-H."/>
            <person name="Turgeon B."/>
            <person name="Goodwin S."/>
            <person name="Spatafora J."/>
            <person name="Crous P."/>
            <person name="Grigoriev I."/>
        </authorList>
    </citation>
    <scope>NUCLEOTIDE SEQUENCE</scope>
    <source>
        <strain evidence="13">CBS 121167</strain>
    </source>
</reference>
<feature type="region of interest" description="Disordered" evidence="11">
    <location>
        <begin position="720"/>
        <end position="741"/>
    </location>
</feature>
<feature type="compositionally biased region" description="Polar residues" evidence="11">
    <location>
        <begin position="574"/>
        <end position="592"/>
    </location>
</feature>
<evidence type="ECO:0000256" key="4">
    <source>
        <dbReference type="ARBA" id="ARBA00022679"/>
    </source>
</evidence>
<sequence length="1152" mass="126803">MAPRRPGFFQQVEHGKHPPPTIARLTMPSVPNPRPARAKSFSSRATEPSPLSHRISSSLPPAPPSSPDPSSWGAALVILASPELPPPHLRSDKSPSLPDDWKLPDSACSLKRRNARRARERAMANSLLNPRTASSKARAIQEAQEAQRVVEDRAARSGTAAPPYDFLELIGKGSFGRVYKGKNRETNGVIAIKILEVDKADYLEAYDRRDDAVNNFLKETNILRTLKDSGAKNVNLLHDTFSVHSTLWIVSDYCPGGSVRTLCRANPNPLPNRPGPLEEKFIIPIARELAVALESVHQAGIVHRDLKCANVLIREDGCVQLCDFGVAGVLQSNYDRRATIIGTPHWMPPEMIREDIGTGYGFEIDVWEYGCTIYEMATGVPPNATTAVADLMLRTEAPRLDSKSHSQELADFIAFCLKSSPEERPSAQEVLDHPYLAGSEEEYPTESLTALIERFKEWESRGGNRSSLWHEGGAATMDPLNPQSQTEDDWVFSTTADFDRKFEQQRGSANDPSTENGSATEDKPAGPGGRRRNFALQQKAMKENQVRRGGEAMERLFNPDGPDYQYNGRYEPFQQISPRQLQNAPDRSSNASDLALRNYGGDRASNRVTMIDLDDGMVVVPDMDAAPTIRASRFNLRMYEEEEDDYPYQPNRGSKRATKDWKFPMAADPEPEKSQSNRKTMEWTFAQANRKTMEWSFASSMAEMTGDGNQDFRNSKIAQRRLTKDQPAPSNMDPNDDRRSFLPGFSFPMGPVDEEDYPVPVARASLQPSPPLGAAFRPQLKHAATQPIGNFDDFYVSQSAPESPNRGSMIDLDFADVTLGPRPATSATDYPEPIKSPEAPAQVTDSFDLEDQAQLSKSNNRASYHQKSQSAPHHRVSLLQAQKDDGYNQGYVSDNGSALQARDRLSKMLGEPSDAPVITESDLSVSNSGQGDFPDGPTEILADPTRVVDATIRASRHGFNVGTTPAPQHYIPYNYHLDDTPPSTSGGSFSSSNFASPDTAALVANEQLTQLTTPRTSVATYSPRSAISNFTQQSYDLNGDGIPLRKPQFTMQAARPIPPHPDALEVDADPRLMANEASKAAQQHLLYLKTLQRTLKMCGSQAQARRAGRKARMNGSGDSGLAASSVESSDVESTNTGGTVRRVTRRAESAME</sequence>
<protein>
    <recommendedName>
        <fullName evidence="2">non-specific serine/threonine protein kinase</fullName>
        <ecNumber evidence="2">2.7.11.1</ecNumber>
    </recommendedName>
</protein>
<dbReference type="PROSITE" id="PS00108">
    <property type="entry name" value="PROTEIN_KINASE_ST"/>
    <property type="match status" value="1"/>
</dbReference>
<dbReference type="PANTHER" id="PTHR48012:SF10">
    <property type="entry name" value="FI20177P1"/>
    <property type="match status" value="1"/>
</dbReference>
<evidence type="ECO:0000256" key="5">
    <source>
        <dbReference type="ARBA" id="ARBA00022741"/>
    </source>
</evidence>
<feature type="compositionally biased region" description="Basic and acidic residues" evidence="11">
    <location>
        <begin position="89"/>
        <end position="103"/>
    </location>
</feature>
<feature type="compositionally biased region" description="Polar residues" evidence="11">
    <location>
        <begin position="853"/>
        <end position="871"/>
    </location>
</feature>
<keyword evidence="14" id="KW-1185">Reference proteome</keyword>
<evidence type="ECO:0000313" key="13">
    <source>
        <dbReference type="EMBL" id="KAF2146800.1"/>
    </source>
</evidence>
<dbReference type="Pfam" id="PF00069">
    <property type="entry name" value="Pkinase"/>
    <property type="match status" value="1"/>
</dbReference>
<dbReference type="EC" id="2.7.11.1" evidence="2"/>
<dbReference type="SUPFAM" id="SSF56112">
    <property type="entry name" value="Protein kinase-like (PK-like)"/>
    <property type="match status" value="1"/>
</dbReference>
<evidence type="ECO:0000256" key="9">
    <source>
        <dbReference type="ARBA" id="ARBA00048679"/>
    </source>
</evidence>
<dbReference type="GO" id="GO:0004674">
    <property type="term" value="F:protein serine/threonine kinase activity"/>
    <property type="evidence" value="ECO:0007669"/>
    <property type="project" value="UniProtKB-KW"/>
</dbReference>
<dbReference type="GO" id="GO:0005524">
    <property type="term" value="F:ATP binding"/>
    <property type="evidence" value="ECO:0007669"/>
    <property type="project" value="UniProtKB-UniRule"/>
</dbReference>
<keyword evidence="6" id="KW-0418">Kinase</keyword>
<dbReference type="GeneID" id="54299187"/>
<keyword evidence="5 10" id="KW-0547">Nucleotide-binding</keyword>
<feature type="compositionally biased region" description="Low complexity" evidence="11">
    <location>
        <begin position="1122"/>
        <end position="1141"/>
    </location>
</feature>
<keyword evidence="7 10" id="KW-0067">ATP-binding</keyword>
<dbReference type="PANTHER" id="PTHR48012">
    <property type="entry name" value="STERILE20-LIKE KINASE, ISOFORM B-RELATED"/>
    <property type="match status" value="1"/>
</dbReference>
<dbReference type="OrthoDB" id="248923at2759"/>
<feature type="region of interest" description="Disordered" evidence="11">
    <location>
        <begin position="463"/>
        <end position="486"/>
    </location>
</feature>
<dbReference type="InterPro" id="IPR000719">
    <property type="entry name" value="Prot_kinase_dom"/>
</dbReference>
<feature type="compositionally biased region" description="Polar residues" evidence="11">
    <location>
        <begin position="921"/>
        <end position="930"/>
    </location>
</feature>
<feature type="compositionally biased region" description="Polar residues" evidence="11">
    <location>
        <begin position="505"/>
        <end position="519"/>
    </location>
</feature>
<name>A0A6A6BS21_9PEZI</name>
<evidence type="ECO:0000259" key="12">
    <source>
        <dbReference type="PROSITE" id="PS50011"/>
    </source>
</evidence>
<comment type="catalytic activity">
    <reaction evidence="9">
        <text>L-seryl-[protein] + ATP = O-phospho-L-seryl-[protein] + ADP + H(+)</text>
        <dbReference type="Rhea" id="RHEA:17989"/>
        <dbReference type="Rhea" id="RHEA-COMP:9863"/>
        <dbReference type="Rhea" id="RHEA-COMP:11604"/>
        <dbReference type="ChEBI" id="CHEBI:15378"/>
        <dbReference type="ChEBI" id="CHEBI:29999"/>
        <dbReference type="ChEBI" id="CHEBI:30616"/>
        <dbReference type="ChEBI" id="CHEBI:83421"/>
        <dbReference type="ChEBI" id="CHEBI:456216"/>
        <dbReference type="EC" id="2.7.11.1"/>
    </reaction>
</comment>
<dbReference type="RefSeq" id="XP_033402509.1">
    <property type="nucleotide sequence ID" value="XM_033541690.1"/>
</dbReference>
<dbReference type="InterPro" id="IPR017441">
    <property type="entry name" value="Protein_kinase_ATP_BS"/>
</dbReference>
<gene>
    <name evidence="13" type="ORF">K452DRAFT_294336</name>
</gene>
<feature type="binding site" evidence="10">
    <location>
        <position position="193"/>
    </location>
    <ligand>
        <name>ATP</name>
        <dbReference type="ChEBI" id="CHEBI:30616"/>
    </ligand>
</feature>
<dbReference type="InterPro" id="IPR008271">
    <property type="entry name" value="Ser/Thr_kinase_AS"/>
</dbReference>
<proteinExistence type="inferred from homology"/>
<comment type="catalytic activity">
    <reaction evidence="8">
        <text>L-threonyl-[protein] + ATP = O-phospho-L-threonyl-[protein] + ADP + H(+)</text>
        <dbReference type="Rhea" id="RHEA:46608"/>
        <dbReference type="Rhea" id="RHEA-COMP:11060"/>
        <dbReference type="Rhea" id="RHEA-COMP:11605"/>
        <dbReference type="ChEBI" id="CHEBI:15378"/>
        <dbReference type="ChEBI" id="CHEBI:30013"/>
        <dbReference type="ChEBI" id="CHEBI:30616"/>
        <dbReference type="ChEBI" id="CHEBI:61977"/>
        <dbReference type="ChEBI" id="CHEBI:456216"/>
        <dbReference type="EC" id="2.7.11.1"/>
    </reaction>
</comment>
<dbReference type="InterPro" id="IPR050629">
    <property type="entry name" value="STE20/SPS1-PAK"/>
</dbReference>
<dbReference type="Gene3D" id="1.10.510.10">
    <property type="entry name" value="Transferase(Phosphotransferase) domain 1"/>
    <property type="match status" value="1"/>
</dbReference>
<evidence type="ECO:0000256" key="1">
    <source>
        <dbReference type="ARBA" id="ARBA00008874"/>
    </source>
</evidence>
<accession>A0A6A6BS21</accession>
<dbReference type="PROSITE" id="PS00107">
    <property type="entry name" value="PROTEIN_KINASE_ATP"/>
    <property type="match status" value="1"/>
</dbReference>
<evidence type="ECO:0000256" key="8">
    <source>
        <dbReference type="ARBA" id="ARBA00047899"/>
    </source>
</evidence>
<evidence type="ECO:0000256" key="10">
    <source>
        <dbReference type="PROSITE-ProRule" id="PRU10141"/>
    </source>
</evidence>
<dbReference type="PROSITE" id="PS50011">
    <property type="entry name" value="PROTEIN_KINASE_DOM"/>
    <property type="match status" value="1"/>
</dbReference>
<feature type="region of interest" description="Disordered" evidence="11">
    <location>
        <begin position="83"/>
        <end position="105"/>
    </location>
</feature>
<dbReference type="AlphaFoldDB" id="A0A6A6BS21"/>
<dbReference type="InterPro" id="IPR011009">
    <property type="entry name" value="Kinase-like_dom_sf"/>
</dbReference>
<feature type="domain" description="Protein kinase" evidence="12">
    <location>
        <begin position="164"/>
        <end position="436"/>
    </location>
</feature>
<evidence type="ECO:0000256" key="2">
    <source>
        <dbReference type="ARBA" id="ARBA00012513"/>
    </source>
</evidence>
<feature type="region of interest" description="Disordered" evidence="11">
    <location>
        <begin position="1"/>
        <end position="70"/>
    </location>
</feature>
<evidence type="ECO:0000256" key="11">
    <source>
        <dbReference type="SAM" id="MobiDB-lite"/>
    </source>
</evidence>
<dbReference type="SMART" id="SM00220">
    <property type="entry name" value="S_TKc"/>
    <property type="match status" value="1"/>
</dbReference>
<dbReference type="Proteomes" id="UP000799438">
    <property type="component" value="Unassembled WGS sequence"/>
</dbReference>
<organism evidence="13 14">
    <name type="scientific">Aplosporella prunicola CBS 121167</name>
    <dbReference type="NCBI Taxonomy" id="1176127"/>
    <lineage>
        <taxon>Eukaryota</taxon>
        <taxon>Fungi</taxon>
        <taxon>Dikarya</taxon>
        <taxon>Ascomycota</taxon>
        <taxon>Pezizomycotina</taxon>
        <taxon>Dothideomycetes</taxon>
        <taxon>Dothideomycetes incertae sedis</taxon>
        <taxon>Botryosphaeriales</taxon>
        <taxon>Aplosporellaceae</taxon>
        <taxon>Aplosporella</taxon>
    </lineage>
</organism>
<evidence type="ECO:0000256" key="3">
    <source>
        <dbReference type="ARBA" id="ARBA00022527"/>
    </source>
</evidence>
<keyword evidence="3" id="KW-0723">Serine/threonine-protein kinase</keyword>
<keyword evidence="4" id="KW-0808">Transferase</keyword>
<feature type="region of interest" description="Disordered" evidence="11">
    <location>
        <begin position="820"/>
        <end position="874"/>
    </location>
</feature>
<feature type="region of interest" description="Disordered" evidence="11">
    <location>
        <begin position="1102"/>
        <end position="1152"/>
    </location>
</feature>
<dbReference type="GO" id="GO:0005737">
    <property type="term" value="C:cytoplasm"/>
    <property type="evidence" value="ECO:0007669"/>
    <property type="project" value="TreeGrafter"/>
</dbReference>
<evidence type="ECO:0000256" key="7">
    <source>
        <dbReference type="ARBA" id="ARBA00022840"/>
    </source>
</evidence>
<feature type="compositionally biased region" description="Basic and acidic residues" evidence="11">
    <location>
        <begin position="540"/>
        <end position="554"/>
    </location>
</feature>
<comment type="similarity">
    <text evidence="1">Belongs to the protein kinase superfamily. STE Ser/Thr protein kinase family. STE20 subfamily.</text>
</comment>
<evidence type="ECO:0000256" key="6">
    <source>
        <dbReference type="ARBA" id="ARBA00022777"/>
    </source>
</evidence>
<feature type="region of interest" description="Disordered" evidence="11">
    <location>
        <begin position="504"/>
        <end position="598"/>
    </location>
</feature>
<dbReference type="EMBL" id="ML995475">
    <property type="protein sequence ID" value="KAF2146800.1"/>
    <property type="molecule type" value="Genomic_DNA"/>
</dbReference>
<evidence type="ECO:0000313" key="14">
    <source>
        <dbReference type="Proteomes" id="UP000799438"/>
    </source>
</evidence>